<dbReference type="Proteomes" id="UP000214365">
    <property type="component" value="Unassembled WGS sequence"/>
</dbReference>
<dbReference type="OrthoDB" id="2156052at2759"/>
<dbReference type="STRING" id="1441469.A0A225APE1"/>
<dbReference type="Gene3D" id="1.10.510.10">
    <property type="entry name" value="Transferase(Phosphotransferase) domain 1"/>
    <property type="match status" value="1"/>
</dbReference>
<feature type="compositionally biased region" description="Acidic residues" evidence="1">
    <location>
        <begin position="402"/>
        <end position="415"/>
    </location>
</feature>
<organism evidence="2 3">
    <name type="scientific">Talaromyces atroroseus</name>
    <dbReference type="NCBI Taxonomy" id="1441469"/>
    <lineage>
        <taxon>Eukaryota</taxon>
        <taxon>Fungi</taxon>
        <taxon>Dikarya</taxon>
        <taxon>Ascomycota</taxon>
        <taxon>Pezizomycotina</taxon>
        <taxon>Eurotiomycetes</taxon>
        <taxon>Eurotiomycetidae</taxon>
        <taxon>Eurotiales</taxon>
        <taxon>Trichocomaceae</taxon>
        <taxon>Talaromyces</taxon>
        <taxon>Talaromyces sect. Trachyspermi</taxon>
    </lineage>
</organism>
<dbReference type="InterPro" id="IPR011009">
    <property type="entry name" value="Kinase-like_dom_sf"/>
</dbReference>
<evidence type="ECO:0000313" key="2">
    <source>
        <dbReference type="EMBL" id="OKL55287.1"/>
    </source>
</evidence>
<feature type="compositionally biased region" description="Basic and acidic residues" evidence="1">
    <location>
        <begin position="194"/>
        <end position="203"/>
    </location>
</feature>
<name>A0A225APE1_TALAT</name>
<feature type="region of interest" description="Disordered" evidence="1">
    <location>
        <begin position="399"/>
        <end position="450"/>
    </location>
</feature>
<dbReference type="GeneID" id="31009192"/>
<proteinExistence type="predicted"/>
<reference evidence="2 3" key="1">
    <citation type="submission" date="2015-06" db="EMBL/GenBank/DDBJ databases">
        <title>Talaromyces atroroseus IBT 11181 draft genome.</title>
        <authorList>
            <person name="Rasmussen K.B."/>
            <person name="Rasmussen S."/>
            <person name="Petersen B."/>
            <person name="Sicheritz-Ponten T."/>
            <person name="Mortensen U.H."/>
            <person name="Thrane U."/>
        </authorList>
    </citation>
    <scope>NUCLEOTIDE SEQUENCE [LARGE SCALE GENOMIC DNA]</scope>
    <source>
        <strain evidence="2 3">IBT 11181</strain>
    </source>
</reference>
<dbReference type="AlphaFoldDB" id="A0A225APE1"/>
<evidence type="ECO:0008006" key="4">
    <source>
        <dbReference type="Google" id="ProtNLM"/>
    </source>
</evidence>
<comment type="caution">
    <text evidence="2">The sequence shown here is derived from an EMBL/GenBank/DDBJ whole genome shotgun (WGS) entry which is preliminary data.</text>
</comment>
<protein>
    <recommendedName>
        <fullName evidence="4">Protein kinase domain-containing protein</fullName>
    </recommendedName>
</protein>
<keyword evidence="3" id="KW-1185">Reference proteome</keyword>
<sequence length="693" mass="79260">MASSNVEELLRQLAEERERADRAEIKIAEERERANREREHADRERDRAIQAEAKQAPTTLQHYLKLVQQRLVTTLLVESNPVSSASGSVTAVNEKFYPLELCRWDDFEKQLERTFIEISSVFSSRPLFPSETDVLGVQRELSPTSRKDEQDIRPFVRSAIEKPAERIVRAYYDLTNRPEKFNFQNNAYSLEYRDPETEIERRSPSKRRSPERKKSQPIPDRWGICEEEGGLRRVCVGEYKAAHKVPDKEIRQVLNTASKNLFLEVLWRKQSGTTNSEQDKAKELVAQILCQAFHYMIQSGLLFGYITSGRTLILLRVDEFAQQRLYFHFIPVGSTGQAREFEAQYAPATQLAAFALLALRAREMPRDWIVQAENCGIYQWPLVPHPPLHQNISLHPQTYVEETSESSGENDDPNDSDYGASPQRQSRSQPDQQSRTQNERRRSPRKRTERSVGEYCTQACLLGLVQKSLLDVSCPNFSMHKQSSARVKHPITKDDLCCLLRTQLDRSLDQGCECLDRNGLFGDVGVLFKVTLTEYGYTFVAKGVQKANERDLAHEMKVYSHLVPLQGTNIPVCLGSIALTRPYPLVSMAKVTEMLLMSWAGTSLRYNTWPEDADIKKETDKTLRTLAQSGVRHDDIRQSNLVWNAERQRVMAIDLQQATIISVAKRKASPSVLDLHKRRKLTAGSSHIKAITI</sequence>
<dbReference type="SUPFAM" id="SSF56112">
    <property type="entry name" value="Protein kinase-like (PK-like)"/>
    <property type="match status" value="1"/>
</dbReference>
<evidence type="ECO:0000313" key="3">
    <source>
        <dbReference type="Proteomes" id="UP000214365"/>
    </source>
</evidence>
<feature type="compositionally biased region" description="Low complexity" evidence="1">
    <location>
        <begin position="421"/>
        <end position="436"/>
    </location>
</feature>
<dbReference type="EMBL" id="LFMY01000023">
    <property type="protein sequence ID" value="OKL55287.1"/>
    <property type="molecule type" value="Genomic_DNA"/>
</dbReference>
<gene>
    <name evidence="2" type="ORF">UA08_09436</name>
</gene>
<accession>A0A225APE1</accession>
<dbReference type="RefSeq" id="XP_020115408.1">
    <property type="nucleotide sequence ID" value="XM_020265361.1"/>
</dbReference>
<evidence type="ECO:0000256" key="1">
    <source>
        <dbReference type="SAM" id="MobiDB-lite"/>
    </source>
</evidence>
<feature type="region of interest" description="Disordered" evidence="1">
    <location>
        <begin position="21"/>
        <end position="46"/>
    </location>
</feature>
<feature type="region of interest" description="Disordered" evidence="1">
    <location>
        <begin position="194"/>
        <end position="220"/>
    </location>
</feature>